<accession>A0ABX9D9L6</accession>
<sequence>MCLYHGGATKLRGISMARQDEFVQKSGRLTSAFEDWIAGTAFSCLGARASVRQKQLYCVELKSMLDVDSTRELHREIVDFVDQARLHETRFSSFAAIFENPRLLSETEFEHTLWAQLAMLRQVDREKYAWAPGVSSDPHSLDFAYSVAGHPFFVVGLHSQASRISRRFTHPVLVFNSHIQFDQLKQEGLYASLQDKIRARELRLQGSINPNLADFGEQPEAPQYSGRPQPAEWRCPISGGSATFDERAR</sequence>
<dbReference type="InterPro" id="IPR014988">
    <property type="entry name" value="Uncharacterised_YqcI/YcgG"/>
</dbReference>
<comment type="caution">
    <text evidence="2">The sequence shown here is derived from an EMBL/GenBank/DDBJ whole genome shotgun (WGS) entry which is preliminary data.</text>
</comment>
<feature type="region of interest" description="Disordered" evidence="1">
    <location>
        <begin position="210"/>
        <end position="249"/>
    </location>
</feature>
<name>A0ABX9D9L6_9ACTN</name>
<evidence type="ECO:0000313" key="3">
    <source>
        <dbReference type="Proteomes" id="UP000249045"/>
    </source>
</evidence>
<evidence type="ECO:0008006" key="4">
    <source>
        <dbReference type="Google" id="ProtNLM"/>
    </source>
</evidence>
<evidence type="ECO:0000256" key="1">
    <source>
        <dbReference type="SAM" id="MobiDB-lite"/>
    </source>
</evidence>
<dbReference type="PANTHER" id="PTHR40045:SF1">
    <property type="entry name" value="YQCI_YCGG FAMILY PROTEIN"/>
    <property type="match status" value="1"/>
</dbReference>
<dbReference type="PANTHER" id="PTHR40045">
    <property type="entry name" value="YCGG FAMILY PROTEIN"/>
    <property type="match status" value="1"/>
</dbReference>
<dbReference type="NCBIfam" id="NF041366">
    <property type="entry name" value="GntA_guanitoxin"/>
    <property type="match status" value="1"/>
</dbReference>
<dbReference type="EMBL" id="PYAC01000001">
    <property type="protein sequence ID" value="RAO25258.1"/>
    <property type="molecule type" value="Genomic_DNA"/>
</dbReference>
<reference evidence="2 3" key="1">
    <citation type="submission" date="2018-03" db="EMBL/GenBank/DDBJ databases">
        <title>Defining the species Micromonospora saelicesensis and Micromonospora noduli under the framework of genomics.</title>
        <authorList>
            <person name="Riesco R."/>
            <person name="Trujillo M.E."/>
        </authorList>
    </citation>
    <scope>NUCLEOTIDE SEQUENCE [LARGE SCALE GENOMIC DNA]</scope>
    <source>
        <strain evidence="2 3">MED15</strain>
    </source>
</reference>
<protein>
    <recommendedName>
        <fullName evidence="4">YqcI/YcgG family protein</fullName>
    </recommendedName>
</protein>
<gene>
    <name evidence="2" type="ORF">MED15_01021</name>
</gene>
<evidence type="ECO:0000313" key="2">
    <source>
        <dbReference type="EMBL" id="RAO25258.1"/>
    </source>
</evidence>
<dbReference type="Pfam" id="PF08892">
    <property type="entry name" value="YqcI_YcgG"/>
    <property type="match status" value="1"/>
</dbReference>
<proteinExistence type="predicted"/>
<organism evidence="2 3">
    <name type="scientific">Micromonospora noduli</name>
    <dbReference type="NCBI Taxonomy" id="709876"/>
    <lineage>
        <taxon>Bacteria</taxon>
        <taxon>Bacillati</taxon>
        <taxon>Actinomycetota</taxon>
        <taxon>Actinomycetes</taxon>
        <taxon>Micromonosporales</taxon>
        <taxon>Micromonosporaceae</taxon>
        <taxon>Micromonospora</taxon>
    </lineage>
</organism>
<keyword evidence="3" id="KW-1185">Reference proteome</keyword>
<dbReference type="Proteomes" id="UP000249045">
    <property type="component" value="Unassembled WGS sequence"/>
</dbReference>